<organism evidence="1 2">
    <name type="scientific">Blyttiomyces helicus</name>
    <dbReference type="NCBI Taxonomy" id="388810"/>
    <lineage>
        <taxon>Eukaryota</taxon>
        <taxon>Fungi</taxon>
        <taxon>Fungi incertae sedis</taxon>
        <taxon>Chytridiomycota</taxon>
        <taxon>Chytridiomycota incertae sedis</taxon>
        <taxon>Chytridiomycetes</taxon>
        <taxon>Chytridiomycetes incertae sedis</taxon>
        <taxon>Blyttiomyces</taxon>
    </lineage>
</organism>
<protein>
    <submittedName>
        <fullName evidence="1">Uncharacterized protein</fullName>
    </submittedName>
</protein>
<feature type="non-terminal residue" evidence="1">
    <location>
        <position position="304"/>
    </location>
</feature>
<gene>
    <name evidence="1" type="ORF">BDK51DRAFT_33247</name>
</gene>
<sequence>MWPRRLIPPALAATCLLQKRHLTSGGSQFSYLLFGRAAEGGQRAREVSDVGRWGSLDFETATIGPFPHGSRELGVDPLSAYGGFEWLPYSDTERYPSELADGGYVGWSKVESNSDGTVGPFDYPNVRWDFNQESFGWTSLHHTTFCRGNITVAHAGVYLASFSGVVSFKLDKLAYVGNIYSYEHSSFSAIWLEEGVHTLFVATVMDVRVLGGSIPPRPRFKGSIFPVDLTGPNRGVLALPYDAIIPEVVDDRFVSQYASVAIMNANMTLNEPQAENNDSFKQHPEGPGWIQIVGAMAQGVDGTK</sequence>
<evidence type="ECO:0000313" key="1">
    <source>
        <dbReference type="EMBL" id="RKO85506.1"/>
    </source>
</evidence>
<dbReference type="EMBL" id="KZ999012">
    <property type="protein sequence ID" value="RKO85506.1"/>
    <property type="molecule type" value="Genomic_DNA"/>
</dbReference>
<name>A0A4P9W5X2_9FUNG</name>
<dbReference type="OrthoDB" id="449091at2759"/>
<keyword evidence="2" id="KW-1185">Reference proteome</keyword>
<proteinExistence type="predicted"/>
<dbReference type="PANTHER" id="PTHR42972">
    <property type="entry name" value="TOL-PAL SYSTEM PROTEIN TOLB"/>
    <property type="match status" value="1"/>
</dbReference>
<accession>A0A4P9W5X2</accession>
<dbReference type="Proteomes" id="UP000269721">
    <property type="component" value="Unassembled WGS sequence"/>
</dbReference>
<dbReference type="AlphaFoldDB" id="A0A4P9W5X2"/>
<evidence type="ECO:0000313" key="2">
    <source>
        <dbReference type="Proteomes" id="UP000269721"/>
    </source>
</evidence>
<dbReference type="PANTHER" id="PTHR42972:SF9">
    <property type="entry name" value="PEPTIDASE S9 PROLYL OLIGOPEPTIDASE CATALYTIC DOMAIN-CONTAINING PROTEIN"/>
    <property type="match status" value="1"/>
</dbReference>
<reference evidence="2" key="1">
    <citation type="journal article" date="2018" name="Nat. Microbiol.">
        <title>Leveraging single-cell genomics to expand the fungal tree of life.</title>
        <authorList>
            <person name="Ahrendt S.R."/>
            <person name="Quandt C.A."/>
            <person name="Ciobanu D."/>
            <person name="Clum A."/>
            <person name="Salamov A."/>
            <person name="Andreopoulos B."/>
            <person name="Cheng J.F."/>
            <person name="Woyke T."/>
            <person name="Pelin A."/>
            <person name="Henrissat B."/>
            <person name="Reynolds N.K."/>
            <person name="Benny G.L."/>
            <person name="Smith M.E."/>
            <person name="James T.Y."/>
            <person name="Grigoriev I.V."/>
        </authorList>
    </citation>
    <scope>NUCLEOTIDE SEQUENCE [LARGE SCALE GENOMIC DNA]</scope>
</reference>